<keyword evidence="4 5" id="KW-0472">Membrane</keyword>
<organism evidence="7 8">
    <name type="scientific">Cohnella cellulosilytica</name>
    <dbReference type="NCBI Taxonomy" id="986710"/>
    <lineage>
        <taxon>Bacteria</taxon>
        <taxon>Bacillati</taxon>
        <taxon>Bacillota</taxon>
        <taxon>Bacilli</taxon>
        <taxon>Bacillales</taxon>
        <taxon>Paenibacillaceae</taxon>
        <taxon>Cohnella</taxon>
    </lineage>
</organism>
<accession>A0ABW2FLD4</accession>
<dbReference type="EMBL" id="JBHTAI010000028">
    <property type="protein sequence ID" value="MFC7153039.1"/>
    <property type="molecule type" value="Genomic_DNA"/>
</dbReference>
<dbReference type="InterPro" id="IPR036513">
    <property type="entry name" value="STAS_dom_sf"/>
</dbReference>
<sequence length="594" mass="62184">MKQGWLGRFADYNVGSLRRDLVSGLIVGIVAIPLGMAFAIASGVSPQYGLYTTIVAGVLISLLGGSRFQIGGPTGAFVPVLLMIVLQYGYENLLLAGIMAGVMLLLMGLFRLGALIRFIPRPVTLGFTAGIAVIIFTGQIPGFLGMDGLDKHERFLANMKEIAANTKLIDGYSVATALVSLTVIVLVSRYAPKLPALLVGLLAATLTASLLFDGSVATIGSAYGAIPSELPAFHLPEITLDRVERLLYPAFVIAMLGSIESLLSAVVADEMTGTRHDSNRELIGQGVANMVAPLFGGIPATGAIARTATNIKSGAVSPVSGIVHGVVVLAVLLLFAPLASRIPLAGMAPVLMVVAWKMSEYRNFAKLLRTKTGDSLVLVATFLLTVFMDLTAAVTAGLVLAVVLFVKRMGGMIKVDKVLPDPLARHGKVVPGAVTEKRDCPQIRIATVEGALFFGAAEPFGRALNEVVGRSHRVLLIRMAKVPMIDMTGEANLALLVREFLGAGGVVLVSGIQGQPREVLERTGLAEAIGRDRFFAHTGEAIGYALGCLDKARCAGCRHFAFRECAELSQERTLCAAGVPGTAGATAGASGAAI</sequence>
<feature type="transmembrane region" description="Helical" evidence="5">
    <location>
        <begin position="198"/>
        <end position="226"/>
    </location>
</feature>
<dbReference type="InterPro" id="IPR002645">
    <property type="entry name" value="STAS_dom"/>
</dbReference>
<comment type="subcellular location">
    <subcellularLocation>
        <location evidence="1">Membrane</location>
        <topology evidence="1">Multi-pass membrane protein</topology>
    </subcellularLocation>
</comment>
<name>A0ABW2FLD4_9BACL</name>
<dbReference type="RefSeq" id="WP_378054541.1">
    <property type="nucleotide sequence ID" value="NZ_JBHMDN010000081.1"/>
</dbReference>
<keyword evidence="3 5" id="KW-1133">Transmembrane helix</keyword>
<dbReference type="CDD" id="cd07042">
    <property type="entry name" value="STAS_SulP_like_sulfate_transporter"/>
    <property type="match status" value="1"/>
</dbReference>
<feature type="transmembrane region" description="Helical" evidence="5">
    <location>
        <begin position="315"/>
        <end position="335"/>
    </location>
</feature>
<keyword evidence="8" id="KW-1185">Reference proteome</keyword>
<evidence type="ECO:0000313" key="7">
    <source>
        <dbReference type="EMBL" id="MFC7153039.1"/>
    </source>
</evidence>
<proteinExistence type="predicted"/>
<comment type="caution">
    <text evidence="7">The sequence shown here is derived from an EMBL/GenBank/DDBJ whole genome shotgun (WGS) entry which is preliminary data.</text>
</comment>
<feature type="transmembrane region" description="Helical" evidence="5">
    <location>
        <begin position="379"/>
        <end position="406"/>
    </location>
</feature>
<feature type="transmembrane region" description="Helical" evidence="5">
    <location>
        <begin position="342"/>
        <end position="359"/>
    </location>
</feature>
<evidence type="ECO:0000256" key="2">
    <source>
        <dbReference type="ARBA" id="ARBA00022692"/>
    </source>
</evidence>
<feature type="transmembrane region" description="Helical" evidence="5">
    <location>
        <begin position="123"/>
        <end position="144"/>
    </location>
</feature>
<evidence type="ECO:0000256" key="5">
    <source>
        <dbReference type="SAM" id="Phobius"/>
    </source>
</evidence>
<reference evidence="8" key="1">
    <citation type="journal article" date="2019" name="Int. J. Syst. Evol. Microbiol.">
        <title>The Global Catalogue of Microorganisms (GCM) 10K type strain sequencing project: providing services to taxonomists for standard genome sequencing and annotation.</title>
        <authorList>
            <consortium name="The Broad Institute Genomics Platform"/>
            <consortium name="The Broad Institute Genome Sequencing Center for Infectious Disease"/>
            <person name="Wu L."/>
            <person name="Ma J."/>
        </authorList>
    </citation>
    <scope>NUCLEOTIDE SEQUENCE [LARGE SCALE GENOMIC DNA]</scope>
    <source>
        <strain evidence="8">KCTC 12907</strain>
    </source>
</reference>
<dbReference type="Pfam" id="PF01740">
    <property type="entry name" value="STAS"/>
    <property type="match status" value="1"/>
</dbReference>
<dbReference type="InterPro" id="IPR011547">
    <property type="entry name" value="SLC26A/SulP_dom"/>
</dbReference>
<feature type="transmembrane region" description="Helical" evidence="5">
    <location>
        <begin position="48"/>
        <end position="65"/>
    </location>
</feature>
<dbReference type="PANTHER" id="PTHR11814">
    <property type="entry name" value="SULFATE TRANSPORTER"/>
    <property type="match status" value="1"/>
</dbReference>
<dbReference type="Gene3D" id="3.30.750.24">
    <property type="entry name" value="STAS domain"/>
    <property type="match status" value="1"/>
</dbReference>
<dbReference type="PROSITE" id="PS50801">
    <property type="entry name" value="STAS"/>
    <property type="match status" value="1"/>
</dbReference>
<feature type="transmembrane region" description="Helical" evidence="5">
    <location>
        <begin position="21"/>
        <end position="42"/>
    </location>
</feature>
<dbReference type="PROSITE" id="PS01130">
    <property type="entry name" value="SLC26A"/>
    <property type="match status" value="1"/>
</dbReference>
<dbReference type="SUPFAM" id="SSF52091">
    <property type="entry name" value="SpoIIaa-like"/>
    <property type="match status" value="1"/>
</dbReference>
<dbReference type="Pfam" id="PF00916">
    <property type="entry name" value="Sulfate_transp"/>
    <property type="match status" value="1"/>
</dbReference>
<dbReference type="InterPro" id="IPR001902">
    <property type="entry name" value="SLC26A/SulP_fam"/>
</dbReference>
<feature type="transmembrane region" description="Helical" evidence="5">
    <location>
        <begin position="172"/>
        <end position="191"/>
    </location>
</feature>
<gene>
    <name evidence="7" type="ORF">ACFQMJ_31255</name>
</gene>
<feature type="transmembrane region" description="Helical" evidence="5">
    <location>
        <begin position="246"/>
        <end position="267"/>
    </location>
</feature>
<evidence type="ECO:0000256" key="1">
    <source>
        <dbReference type="ARBA" id="ARBA00004141"/>
    </source>
</evidence>
<dbReference type="InterPro" id="IPR018045">
    <property type="entry name" value="S04_transporter_CS"/>
</dbReference>
<feature type="transmembrane region" description="Helical" evidence="5">
    <location>
        <begin position="96"/>
        <end position="116"/>
    </location>
</feature>
<evidence type="ECO:0000313" key="8">
    <source>
        <dbReference type="Proteomes" id="UP001596378"/>
    </source>
</evidence>
<keyword evidence="2 5" id="KW-0812">Transmembrane</keyword>
<feature type="transmembrane region" description="Helical" evidence="5">
    <location>
        <begin position="72"/>
        <end position="90"/>
    </location>
</feature>
<evidence type="ECO:0000259" key="6">
    <source>
        <dbReference type="PROSITE" id="PS50801"/>
    </source>
</evidence>
<evidence type="ECO:0000256" key="4">
    <source>
        <dbReference type="ARBA" id="ARBA00023136"/>
    </source>
</evidence>
<dbReference type="Proteomes" id="UP001596378">
    <property type="component" value="Unassembled WGS sequence"/>
</dbReference>
<protein>
    <submittedName>
        <fullName evidence="7">SulP family inorganic anion transporter</fullName>
    </submittedName>
</protein>
<evidence type="ECO:0000256" key="3">
    <source>
        <dbReference type="ARBA" id="ARBA00022989"/>
    </source>
</evidence>
<feature type="domain" description="STAS" evidence="6">
    <location>
        <begin position="433"/>
        <end position="545"/>
    </location>
</feature>